<reference evidence="1 2" key="1">
    <citation type="submission" date="2020-04" db="EMBL/GenBank/DDBJ databases">
        <authorList>
            <person name="De Canck E."/>
        </authorList>
    </citation>
    <scope>NUCLEOTIDE SEQUENCE [LARGE SCALE GENOMIC DNA]</scope>
    <source>
        <strain evidence="1 2">LMG 24238</strain>
    </source>
</reference>
<sequence length="63" mass="7024">MPGKQNPDNNNALAVDEGDSGAHTDLIYFHIVSRRNSEDGGIRTDIAQLRHRDIPVLATVWRV</sequence>
<gene>
    <name evidence="1" type="ORF">LMG24238_02397</name>
</gene>
<dbReference type="Proteomes" id="UP000494255">
    <property type="component" value="Unassembled WGS sequence"/>
</dbReference>
<evidence type="ECO:0000313" key="2">
    <source>
        <dbReference type="Proteomes" id="UP000494255"/>
    </source>
</evidence>
<evidence type="ECO:0000313" key="1">
    <source>
        <dbReference type="EMBL" id="CAB3676680.1"/>
    </source>
</evidence>
<proteinExistence type="predicted"/>
<accession>A0A6J5AR68</accession>
<keyword evidence="2" id="KW-1185">Reference proteome</keyword>
<name>A0A6J5AR68_9BURK</name>
<protein>
    <submittedName>
        <fullName evidence="1">Uncharacterized protein</fullName>
    </submittedName>
</protein>
<organism evidence="1 2">
    <name type="scientific">Paraburkholderia sediminicola</name>
    <dbReference type="NCBI Taxonomy" id="458836"/>
    <lineage>
        <taxon>Bacteria</taxon>
        <taxon>Pseudomonadati</taxon>
        <taxon>Pseudomonadota</taxon>
        <taxon>Betaproteobacteria</taxon>
        <taxon>Burkholderiales</taxon>
        <taxon>Burkholderiaceae</taxon>
        <taxon>Paraburkholderia</taxon>
    </lineage>
</organism>
<dbReference type="EMBL" id="CADIKC010000002">
    <property type="protein sequence ID" value="CAB3676680.1"/>
    <property type="molecule type" value="Genomic_DNA"/>
</dbReference>
<dbReference type="AlphaFoldDB" id="A0A6J5AR68"/>